<dbReference type="Proteomes" id="UP000428325">
    <property type="component" value="Chromosome"/>
</dbReference>
<dbReference type="Gene3D" id="2.120.10.30">
    <property type="entry name" value="TolB, C-terminal domain"/>
    <property type="match status" value="1"/>
</dbReference>
<dbReference type="Pfam" id="PF05935">
    <property type="entry name" value="Arylsulfotrans"/>
    <property type="match status" value="1"/>
</dbReference>
<proteinExistence type="predicted"/>
<dbReference type="InterPro" id="IPR011042">
    <property type="entry name" value="6-blade_b-propeller_TolB-like"/>
</dbReference>
<dbReference type="PANTHER" id="PTHR35340:SF5">
    <property type="entry name" value="ASST-DOMAIN-CONTAINING PROTEIN"/>
    <property type="match status" value="1"/>
</dbReference>
<accession>A0A6B9FD13</accession>
<evidence type="ECO:0000313" key="2">
    <source>
        <dbReference type="Proteomes" id="UP000428325"/>
    </source>
</evidence>
<dbReference type="KEGG" id="hra:EI982_17755"/>
<dbReference type="SUPFAM" id="SSF101898">
    <property type="entry name" value="NHL repeat"/>
    <property type="match status" value="1"/>
</dbReference>
<dbReference type="AlphaFoldDB" id="A0A6B9FD13"/>
<sequence length="528" mass="58350">MGLLRRLVGVVFVPVGVDRGLHVLGGVLVADVVHTRPSFRAYIKTVVGRHVRRIPVAPTKHRIQVQTARTARVDSRIRPRPAFALVFLLLVLVSVGSSLAYDPVDDGSLGPGTVEREPANATVISTQGVHFAGQFDRSRPPRLLSVDPDGGLRWQYEGDHGDGVGGWFFDVDPLPNGNLLVVSPRNGETLVYELDRETRERVWTERLPFTDTHDVDRLDDGRLVVAHMRTDVENGTSGDRVVVWNRSRSEVTREWRFADHFPADTDGGVDDDWTHVNDVDPVGEDRLLVSPRNFDQVLLINRTTGDVEMRLGRDGNTDVLHAQHNPDYLRGPDGPTILVADSENDRVVEYAREDGTWNRTWTLTGNLTWPRDADRLPNGNTLVVDSLGHRVIEVTPTGEVVWEFYATWAPYDAERLGTGDGSNGPTVQELNATGRYAVHDGAGESPGAGRTTPQAWLDRVTDDTPAAGVGTAIATWWAHRAPWFRPVWISPWGFLTTVLAACVGATWLTAEVHWRWGDAVAAWLSGDG</sequence>
<dbReference type="InterPro" id="IPR010262">
    <property type="entry name" value="Arylsulfotransferase_bact"/>
</dbReference>
<dbReference type="GO" id="GO:0004062">
    <property type="term" value="F:aryl sulfotransferase activity"/>
    <property type="evidence" value="ECO:0007669"/>
    <property type="project" value="InterPro"/>
</dbReference>
<keyword evidence="2" id="KW-1185">Reference proteome</keyword>
<organism evidence="1 2">
    <name type="scientific">Haloplanus rallus</name>
    <dbReference type="NCBI Taxonomy" id="1816183"/>
    <lineage>
        <taxon>Archaea</taxon>
        <taxon>Methanobacteriati</taxon>
        <taxon>Methanobacteriota</taxon>
        <taxon>Stenosarchaea group</taxon>
        <taxon>Halobacteria</taxon>
        <taxon>Halobacteriales</taxon>
        <taxon>Haloferacaceae</taxon>
        <taxon>Haloplanus</taxon>
    </lineage>
</organism>
<dbReference type="InterPro" id="IPR053143">
    <property type="entry name" value="Arylsulfate_ST"/>
</dbReference>
<gene>
    <name evidence="1" type="ORF">EI982_17755</name>
</gene>
<dbReference type="EMBL" id="CP034345">
    <property type="protein sequence ID" value="QGX96491.1"/>
    <property type="molecule type" value="Genomic_DNA"/>
</dbReference>
<evidence type="ECO:0000313" key="1">
    <source>
        <dbReference type="EMBL" id="QGX96491.1"/>
    </source>
</evidence>
<name>A0A6B9FD13_9EURY</name>
<protein>
    <submittedName>
        <fullName evidence="1">ArsR family transcriptional regulator</fullName>
    </submittedName>
</protein>
<dbReference type="PANTHER" id="PTHR35340">
    <property type="entry name" value="PQQ ENZYME REPEAT PROTEIN-RELATED"/>
    <property type="match status" value="1"/>
</dbReference>
<reference evidence="1 2" key="1">
    <citation type="submission" date="2018-12" db="EMBL/GenBank/DDBJ databases">
        <title>Complete genome sequence of Haloplanus rallus MBLA0036.</title>
        <authorList>
            <person name="Nam Y.-d."/>
            <person name="Kang J."/>
            <person name="Chung W.-H."/>
            <person name="Park Y.S."/>
        </authorList>
    </citation>
    <scope>NUCLEOTIDE SEQUENCE [LARGE SCALE GENOMIC DNA]</scope>
    <source>
        <strain evidence="1 2">MBLA0036</strain>
    </source>
</reference>